<gene>
    <name evidence="3" type="ORF">GCM10010423_65480</name>
</gene>
<comment type="caution">
    <text evidence="3">The sequence shown here is derived from an EMBL/GenBank/DDBJ whole genome shotgun (WGS) entry which is preliminary data.</text>
</comment>
<name>A0ABN3P333_9ACTN</name>
<feature type="domain" description="Rho termination factor-like N-terminal" evidence="2">
    <location>
        <begin position="184"/>
        <end position="227"/>
    </location>
</feature>
<feature type="domain" description="Rho termination factor-like N-terminal" evidence="2">
    <location>
        <begin position="123"/>
        <end position="167"/>
    </location>
</feature>
<keyword evidence="4" id="KW-1185">Reference proteome</keyword>
<feature type="compositionally biased region" description="Basic and acidic residues" evidence="1">
    <location>
        <begin position="127"/>
        <end position="154"/>
    </location>
</feature>
<dbReference type="RefSeq" id="WP_344543062.1">
    <property type="nucleotide sequence ID" value="NZ_BAAATM010000022.1"/>
</dbReference>
<reference evidence="3 4" key="1">
    <citation type="journal article" date="2019" name="Int. J. Syst. Evol. Microbiol.">
        <title>The Global Catalogue of Microorganisms (GCM) 10K type strain sequencing project: providing services to taxonomists for standard genome sequencing and annotation.</title>
        <authorList>
            <consortium name="The Broad Institute Genomics Platform"/>
            <consortium name="The Broad Institute Genome Sequencing Center for Infectious Disease"/>
            <person name="Wu L."/>
            <person name="Ma J."/>
        </authorList>
    </citation>
    <scope>NUCLEOTIDE SEQUENCE [LARGE SCALE GENOMIC DNA]</scope>
    <source>
        <strain evidence="3 4">JCM 6924</strain>
    </source>
</reference>
<sequence length="227" mass="25382">MAAAKKTVPTNAEVAAAFRVIADWVELTGGPSTSPASGGDVEKLNEEDVKALSLTELRDLAKELELDEQKVKKGILDELAAKGYFADEDEDDTSDEDEPEDDEDEDDTEEEDEEDEEELSREDLEDMDLKELRDMAKEEGHPRASYVKADKDALIDLLMGDEDEEDEEEDEDGDEEETELSEEDIRAMSLAEVKELAKELGVKVPPSIAKNRKKIADKILEEMAEEE</sequence>
<evidence type="ECO:0000313" key="3">
    <source>
        <dbReference type="EMBL" id="GAA2555183.1"/>
    </source>
</evidence>
<proteinExistence type="predicted"/>
<evidence type="ECO:0000259" key="2">
    <source>
        <dbReference type="SMART" id="SM00959"/>
    </source>
</evidence>
<feature type="region of interest" description="Disordered" evidence="1">
    <location>
        <begin position="78"/>
        <end position="184"/>
    </location>
</feature>
<dbReference type="EMBL" id="BAAATM010000022">
    <property type="protein sequence ID" value="GAA2555183.1"/>
    <property type="molecule type" value="Genomic_DNA"/>
</dbReference>
<evidence type="ECO:0000313" key="4">
    <source>
        <dbReference type="Proteomes" id="UP001501095"/>
    </source>
</evidence>
<feature type="compositionally biased region" description="Acidic residues" evidence="1">
    <location>
        <begin position="86"/>
        <end position="126"/>
    </location>
</feature>
<feature type="domain" description="Rho termination factor-like N-terminal" evidence="2">
    <location>
        <begin position="48"/>
        <end position="84"/>
    </location>
</feature>
<dbReference type="SMART" id="SM00959">
    <property type="entry name" value="Rho_N"/>
    <property type="match status" value="3"/>
</dbReference>
<organism evidence="3 4">
    <name type="scientific">Streptomyces levis</name>
    <dbReference type="NCBI Taxonomy" id="285566"/>
    <lineage>
        <taxon>Bacteria</taxon>
        <taxon>Bacillati</taxon>
        <taxon>Actinomycetota</taxon>
        <taxon>Actinomycetes</taxon>
        <taxon>Kitasatosporales</taxon>
        <taxon>Streptomycetaceae</taxon>
        <taxon>Streptomyces</taxon>
    </lineage>
</organism>
<evidence type="ECO:0000256" key="1">
    <source>
        <dbReference type="SAM" id="MobiDB-lite"/>
    </source>
</evidence>
<feature type="compositionally biased region" description="Acidic residues" evidence="1">
    <location>
        <begin position="159"/>
        <end position="182"/>
    </location>
</feature>
<protein>
    <recommendedName>
        <fullName evidence="2">Rho termination factor-like N-terminal domain-containing protein</fullName>
    </recommendedName>
</protein>
<dbReference type="Proteomes" id="UP001501095">
    <property type="component" value="Unassembled WGS sequence"/>
</dbReference>
<accession>A0ABN3P333</accession>
<dbReference type="InterPro" id="IPR011112">
    <property type="entry name" value="Rho-like_N"/>
</dbReference>